<keyword evidence="3" id="KW-0408">Iron</keyword>
<evidence type="ECO:0000256" key="4">
    <source>
        <dbReference type="ARBA" id="ARBA00023014"/>
    </source>
</evidence>
<keyword evidence="4" id="KW-0411">Iron-sulfur</keyword>
<dbReference type="RefSeq" id="WP_198124338.1">
    <property type="nucleotide sequence ID" value="NZ_JAECZC010000012.1"/>
</dbReference>
<organism evidence="6 8">
    <name type="scientific">Amazonocrinis nigriterrae CENA67</name>
    <dbReference type="NCBI Taxonomy" id="2794033"/>
    <lineage>
        <taxon>Bacteria</taxon>
        <taxon>Bacillati</taxon>
        <taxon>Cyanobacteriota</taxon>
        <taxon>Cyanophyceae</taxon>
        <taxon>Nostocales</taxon>
        <taxon>Nostocaceae</taxon>
        <taxon>Amazonocrinis</taxon>
        <taxon>Amazonocrinis nigriterrae</taxon>
    </lineage>
</organism>
<dbReference type="InterPro" id="IPR050114">
    <property type="entry name" value="UPF0173_UPF0282_UlaG_hydrolase"/>
</dbReference>
<dbReference type="Proteomes" id="UP000632766">
    <property type="component" value="Unassembled WGS sequence"/>
</dbReference>
<accession>A0A8J7HRX0</accession>
<dbReference type="Pfam" id="PF13483">
    <property type="entry name" value="Lactamase_B_3"/>
    <property type="match status" value="1"/>
</dbReference>
<dbReference type="Gene3D" id="3.60.15.10">
    <property type="entry name" value="Ribonuclease Z/Hydroxyacylglutathione hydrolase-like"/>
    <property type="match status" value="1"/>
</dbReference>
<evidence type="ECO:0000256" key="3">
    <source>
        <dbReference type="ARBA" id="ARBA00023004"/>
    </source>
</evidence>
<dbReference type="GO" id="GO:0051537">
    <property type="term" value="F:2 iron, 2 sulfur cluster binding"/>
    <property type="evidence" value="ECO:0007669"/>
    <property type="project" value="UniProtKB-KW"/>
</dbReference>
<feature type="domain" description="Rieske" evidence="5">
    <location>
        <begin position="448"/>
        <end position="511"/>
    </location>
</feature>
<dbReference type="InterPro" id="IPR036922">
    <property type="entry name" value="Rieske_2Fe-2S_sf"/>
</dbReference>
<dbReference type="Pfam" id="PF00355">
    <property type="entry name" value="Rieske"/>
    <property type="match status" value="1"/>
</dbReference>
<dbReference type="PROSITE" id="PS51296">
    <property type="entry name" value="RIESKE"/>
    <property type="match status" value="1"/>
</dbReference>
<dbReference type="AlphaFoldDB" id="A0A8J7HRX0"/>
<keyword evidence="1" id="KW-0001">2Fe-2S</keyword>
<dbReference type="EMBL" id="JAECZC010000012">
    <property type="protein sequence ID" value="MBH8562382.1"/>
    <property type="molecule type" value="Genomic_DNA"/>
</dbReference>
<evidence type="ECO:0000313" key="6">
    <source>
        <dbReference type="EMBL" id="MBH8562382.1"/>
    </source>
</evidence>
<dbReference type="GO" id="GO:0016705">
    <property type="term" value="F:oxidoreductase activity, acting on paired donors, with incorporation or reduction of molecular oxygen"/>
    <property type="evidence" value="ECO:0007669"/>
    <property type="project" value="UniProtKB-ARBA"/>
</dbReference>
<dbReference type="GO" id="GO:0004497">
    <property type="term" value="F:monooxygenase activity"/>
    <property type="evidence" value="ECO:0007669"/>
    <property type="project" value="UniProtKB-ARBA"/>
</dbReference>
<comment type="caution">
    <text evidence="6">The sequence shown here is derived from an EMBL/GenBank/DDBJ whole genome shotgun (WGS) entry which is preliminary data.</text>
</comment>
<sequence>MKITSLGHAGLKVETNNITLLVDPWLSPEGAFLASWFQYPSNEHLVTPALLQPTALAISHEHLDHLDPWFLAQVPPETPIIIPRYPSPILKQKITATGLKKIIEVPQWETVQLGEEISIFFVSEESPMNQDSAVVIVGDGEILLDLNDARLSVAQLCSIRTKVGGVIDVLALQGAGASWYPMCYEYSPERKQELSQRKRIAKFSYLERAIASVKPVTAIPFAGPPCFLDPELAAINSEMENGIFPDQQQVVDWLHHQGVHNTEILLPGDVFDVTQESKKADPIWSDFSFSDRNSYIENYAQQRTTHIANLKAHYPEPKKSLWEPFCEYFQSLLAMNSYFNQKIGMRVGFDITGAGGGKWAVDFRPGWEGVYNEIGECSYGYRFASRWLPPLLDGKLLWEDFFLSLRFVAWRNPDIYNDHLLGLLKFASPQSLQAVEDYENSIDAQQQITIHSEGQTYKVQRYCPHAGVDLQEVGEILPGGILRCLSHHYEFDLETGKCLNGKCKLLNTKRI</sequence>
<dbReference type="CDD" id="cd03467">
    <property type="entry name" value="Rieske"/>
    <property type="match status" value="1"/>
</dbReference>
<dbReference type="SUPFAM" id="SSF50022">
    <property type="entry name" value="ISP domain"/>
    <property type="match status" value="1"/>
</dbReference>
<evidence type="ECO:0000313" key="8">
    <source>
        <dbReference type="Proteomes" id="UP000632766"/>
    </source>
</evidence>
<evidence type="ECO:0000256" key="1">
    <source>
        <dbReference type="ARBA" id="ARBA00022714"/>
    </source>
</evidence>
<dbReference type="SUPFAM" id="SSF56281">
    <property type="entry name" value="Metallo-hydrolase/oxidoreductase"/>
    <property type="match status" value="1"/>
</dbReference>
<dbReference type="PANTHER" id="PTHR43546">
    <property type="entry name" value="UPF0173 METAL-DEPENDENT HYDROLASE MJ1163-RELATED"/>
    <property type="match status" value="1"/>
</dbReference>
<protein>
    <submittedName>
        <fullName evidence="6">Rieske 2Fe-2S domain-containing protein</fullName>
    </submittedName>
</protein>
<reference evidence="6 8" key="1">
    <citation type="journal article" date="2021" name="Int. J. Syst. Evol. Microbiol.">
        <title>Amazonocrinis nigriterrae gen. nov., sp. nov., Atlanticothrix silvestris gen. nov., sp. nov. and Dendronalium phyllosphericum gen. nov., sp. nov., nostocacean cyanobacteria from Brazilian environments.</title>
        <authorList>
            <person name="Alvarenga D.O."/>
            <person name="Andreote A.P.D."/>
            <person name="Branco L.H.Z."/>
            <person name="Delbaje E."/>
            <person name="Cruz R.B."/>
            <person name="Varani A.M."/>
            <person name="Fiore M.F."/>
        </authorList>
    </citation>
    <scope>NUCLEOTIDE SEQUENCE [LARGE SCALE GENOMIC DNA]</scope>
    <source>
        <strain evidence="6 8">CENA67</strain>
    </source>
</reference>
<dbReference type="Gene3D" id="2.102.10.10">
    <property type="entry name" value="Rieske [2Fe-2S] iron-sulphur domain"/>
    <property type="match status" value="1"/>
</dbReference>
<proteinExistence type="predicted"/>
<dbReference type="InterPro" id="IPR036866">
    <property type="entry name" value="RibonucZ/Hydroxyglut_hydro"/>
</dbReference>
<evidence type="ECO:0000313" key="7">
    <source>
        <dbReference type="EMBL" id="MBH8562397.1"/>
    </source>
</evidence>
<dbReference type="GO" id="GO:0006054">
    <property type="term" value="P:N-acetylneuraminate metabolic process"/>
    <property type="evidence" value="ECO:0007669"/>
    <property type="project" value="UniProtKB-UniPathway"/>
</dbReference>
<evidence type="ECO:0000259" key="5">
    <source>
        <dbReference type="PROSITE" id="PS51296"/>
    </source>
</evidence>
<evidence type="ECO:0000256" key="2">
    <source>
        <dbReference type="ARBA" id="ARBA00022723"/>
    </source>
</evidence>
<dbReference type="InterPro" id="IPR017941">
    <property type="entry name" value="Rieske_2Fe-2S"/>
</dbReference>
<name>A0A8J7HRX0_9NOST</name>
<keyword evidence="2" id="KW-0479">Metal-binding</keyword>
<dbReference type="EMBL" id="JAECZC010000012">
    <property type="protein sequence ID" value="MBH8562397.1"/>
    <property type="molecule type" value="Genomic_DNA"/>
</dbReference>
<dbReference type="UniPathway" id="UPA00628"/>
<dbReference type="GO" id="GO:0046872">
    <property type="term" value="F:metal ion binding"/>
    <property type="evidence" value="ECO:0007669"/>
    <property type="project" value="UniProtKB-KW"/>
</dbReference>
<gene>
    <name evidence="6" type="ORF">I8748_09380</name>
    <name evidence="7" type="ORF">I8748_09465</name>
</gene>
<keyword evidence="8" id="KW-1185">Reference proteome</keyword>